<dbReference type="OrthoDB" id="264544at2157"/>
<sequence length="249" mass="26256">MRTIAEPVEGTEVRVTPSETPGIEVNGVPATLDAVEKADVRVDLANGARSFVVEHVLGPLGLRGITAANVVGVRDEWDFARPEHRFCYAAGLGPEHVVGHPAGLPNPALATALGEVEVVERDPQPRQTVSEPVTYAANGGEIELRPRERGAGVRFDVQYGDATITADVDPCGHTDEELVESVTNATTPYLSPTEAEAVTHSIADLVSDVAVIGGFDDLVVDATLADAYHALTVGAARKARETGVVEQRP</sequence>
<reference evidence="1 2" key="1">
    <citation type="submission" date="2019-12" db="EMBL/GenBank/DDBJ databases">
        <title>Isolation and characterization of three novel carbon monoxide-oxidizing members of Halobacteria from salione crusts and soils.</title>
        <authorList>
            <person name="Myers M.R."/>
            <person name="King G.M."/>
        </authorList>
    </citation>
    <scope>NUCLEOTIDE SEQUENCE [LARGE SCALE GENOMIC DNA]</scope>
    <source>
        <strain evidence="1 2">PCN9</strain>
    </source>
</reference>
<accession>A0A6B0SQF4</accession>
<proteinExistence type="predicted"/>
<dbReference type="RefSeq" id="WP_159527249.1">
    <property type="nucleotide sequence ID" value="NZ_WUUU01000155.1"/>
</dbReference>
<protein>
    <submittedName>
        <fullName evidence="1">Uncharacterized protein</fullName>
    </submittedName>
</protein>
<dbReference type="Proteomes" id="UP000471521">
    <property type="component" value="Unassembled WGS sequence"/>
</dbReference>
<gene>
    <name evidence="1" type="ORF">GRX66_14805</name>
</gene>
<dbReference type="EMBL" id="WUUU01000155">
    <property type="protein sequence ID" value="MXR21811.1"/>
    <property type="molecule type" value="Genomic_DNA"/>
</dbReference>
<keyword evidence="2" id="KW-1185">Reference proteome</keyword>
<dbReference type="AlphaFoldDB" id="A0A6B0SQF4"/>
<evidence type="ECO:0000313" key="2">
    <source>
        <dbReference type="Proteomes" id="UP000471521"/>
    </source>
</evidence>
<comment type="caution">
    <text evidence="1">The sequence shown here is derived from an EMBL/GenBank/DDBJ whole genome shotgun (WGS) entry which is preliminary data.</text>
</comment>
<name>A0A6B0SQF4_9EURY</name>
<organism evidence="1 2">
    <name type="scientific">Halobacterium bonnevillei</name>
    <dbReference type="NCBI Taxonomy" id="2692200"/>
    <lineage>
        <taxon>Archaea</taxon>
        <taxon>Methanobacteriati</taxon>
        <taxon>Methanobacteriota</taxon>
        <taxon>Stenosarchaea group</taxon>
        <taxon>Halobacteria</taxon>
        <taxon>Halobacteriales</taxon>
        <taxon>Halobacteriaceae</taxon>
        <taxon>Halobacterium</taxon>
    </lineage>
</organism>
<evidence type="ECO:0000313" key="1">
    <source>
        <dbReference type="EMBL" id="MXR21811.1"/>
    </source>
</evidence>